<organism evidence="2">
    <name type="scientific">marine sediment metagenome</name>
    <dbReference type="NCBI Taxonomy" id="412755"/>
    <lineage>
        <taxon>unclassified sequences</taxon>
        <taxon>metagenomes</taxon>
        <taxon>ecological metagenomes</taxon>
    </lineage>
</organism>
<dbReference type="AlphaFoldDB" id="A0A0F9NS42"/>
<feature type="region of interest" description="Disordered" evidence="1">
    <location>
        <begin position="85"/>
        <end position="118"/>
    </location>
</feature>
<dbReference type="EMBL" id="LAZR01007614">
    <property type="protein sequence ID" value="KKM84112.1"/>
    <property type="molecule type" value="Genomic_DNA"/>
</dbReference>
<proteinExistence type="predicted"/>
<gene>
    <name evidence="2" type="ORF">LCGC14_1302600</name>
</gene>
<evidence type="ECO:0000256" key="1">
    <source>
        <dbReference type="SAM" id="MobiDB-lite"/>
    </source>
</evidence>
<feature type="region of interest" description="Disordered" evidence="1">
    <location>
        <begin position="47"/>
        <end position="67"/>
    </location>
</feature>
<comment type="caution">
    <text evidence="2">The sequence shown here is derived from an EMBL/GenBank/DDBJ whole genome shotgun (WGS) entry which is preliminary data.</text>
</comment>
<sequence>MPVKKPFCISWVNSRGETHSGPKLQTQPAFNDFLHDLTADAIDKLEKPRSKTRKEAQALADTMNTSPEFNNKSHIVVVFYSHTRGREPDSMRTANRASKLPAPQGNVAQGQMTSPIFPTQTELKRLKAQGAQTE</sequence>
<reference evidence="2" key="1">
    <citation type="journal article" date="2015" name="Nature">
        <title>Complex archaea that bridge the gap between prokaryotes and eukaryotes.</title>
        <authorList>
            <person name="Spang A."/>
            <person name="Saw J.H."/>
            <person name="Jorgensen S.L."/>
            <person name="Zaremba-Niedzwiedzka K."/>
            <person name="Martijn J."/>
            <person name="Lind A.E."/>
            <person name="van Eijk R."/>
            <person name="Schleper C."/>
            <person name="Guy L."/>
            <person name="Ettema T.J."/>
        </authorList>
    </citation>
    <scope>NUCLEOTIDE SEQUENCE</scope>
</reference>
<accession>A0A0F9NS42</accession>
<name>A0A0F9NS42_9ZZZZ</name>
<feature type="compositionally biased region" description="Polar residues" evidence="1">
    <location>
        <begin position="106"/>
        <end position="118"/>
    </location>
</feature>
<protein>
    <submittedName>
        <fullName evidence="2">Uncharacterized protein</fullName>
    </submittedName>
</protein>
<evidence type="ECO:0000313" key="2">
    <source>
        <dbReference type="EMBL" id="KKM84112.1"/>
    </source>
</evidence>
<feature type="compositionally biased region" description="Basic and acidic residues" evidence="1">
    <location>
        <begin position="47"/>
        <end position="56"/>
    </location>
</feature>